<name>A0ACB9DER0_9ASTR</name>
<gene>
    <name evidence="1" type="ORF">L1987_57868</name>
</gene>
<accession>A0ACB9DER0</accession>
<reference evidence="1 2" key="2">
    <citation type="journal article" date="2022" name="Mol. Ecol. Resour.">
        <title>The genomes of chicory, endive, great burdock and yacon provide insights into Asteraceae paleo-polyploidization history and plant inulin production.</title>
        <authorList>
            <person name="Fan W."/>
            <person name="Wang S."/>
            <person name="Wang H."/>
            <person name="Wang A."/>
            <person name="Jiang F."/>
            <person name="Liu H."/>
            <person name="Zhao H."/>
            <person name="Xu D."/>
            <person name="Zhang Y."/>
        </authorList>
    </citation>
    <scope>NUCLEOTIDE SEQUENCE [LARGE SCALE GENOMIC DNA]</scope>
    <source>
        <strain evidence="2">cv. Yunnan</strain>
        <tissue evidence="1">Leaves</tissue>
    </source>
</reference>
<keyword evidence="2" id="KW-1185">Reference proteome</keyword>
<dbReference type="EMBL" id="CM042036">
    <property type="protein sequence ID" value="KAI3744777.1"/>
    <property type="molecule type" value="Genomic_DNA"/>
</dbReference>
<reference evidence="2" key="1">
    <citation type="journal article" date="2022" name="Mol. Ecol. Resour.">
        <title>The genomes of chicory, endive, great burdock and yacon provide insights into Asteraceae palaeo-polyploidization history and plant inulin production.</title>
        <authorList>
            <person name="Fan W."/>
            <person name="Wang S."/>
            <person name="Wang H."/>
            <person name="Wang A."/>
            <person name="Jiang F."/>
            <person name="Liu H."/>
            <person name="Zhao H."/>
            <person name="Xu D."/>
            <person name="Zhang Y."/>
        </authorList>
    </citation>
    <scope>NUCLEOTIDE SEQUENCE [LARGE SCALE GENOMIC DNA]</scope>
    <source>
        <strain evidence="2">cv. Yunnan</strain>
    </source>
</reference>
<evidence type="ECO:0000313" key="2">
    <source>
        <dbReference type="Proteomes" id="UP001056120"/>
    </source>
</evidence>
<organism evidence="1 2">
    <name type="scientific">Smallanthus sonchifolius</name>
    <dbReference type="NCBI Taxonomy" id="185202"/>
    <lineage>
        <taxon>Eukaryota</taxon>
        <taxon>Viridiplantae</taxon>
        <taxon>Streptophyta</taxon>
        <taxon>Embryophyta</taxon>
        <taxon>Tracheophyta</taxon>
        <taxon>Spermatophyta</taxon>
        <taxon>Magnoliopsida</taxon>
        <taxon>eudicotyledons</taxon>
        <taxon>Gunneridae</taxon>
        <taxon>Pentapetalae</taxon>
        <taxon>asterids</taxon>
        <taxon>campanulids</taxon>
        <taxon>Asterales</taxon>
        <taxon>Asteraceae</taxon>
        <taxon>Asteroideae</taxon>
        <taxon>Heliantheae alliance</taxon>
        <taxon>Millerieae</taxon>
        <taxon>Smallanthus</taxon>
    </lineage>
</organism>
<proteinExistence type="predicted"/>
<dbReference type="Proteomes" id="UP001056120">
    <property type="component" value="Linkage Group LG19"/>
</dbReference>
<comment type="caution">
    <text evidence="1">The sequence shown here is derived from an EMBL/GenBank/DDBJ whole genome shotgun (WGS) entry which is preliminary data.</text>
</comment>
<sequence length="115" mass="12953">MDPLVVATVVVVEEVTEVVEAEVMVVEVELVVEDTVVIHKIEVNTSIKTLSVMLFLEMKKFSLHNRVKLGRKIGSASFVTSTIGLWCDFVVYVMTFWTMHKLVCSCSIWFQGNQG</sequence>
<protein>
    <submittedName>
        <fullName evidence="1">Uncharacterized protein</fullName>
    </submittedName>
</protein>
<evidence type="ECO:0000313" key="1">
    <source>
        <dbReference type="EMBL" id="KAI3744777.1"/>
    </source>
</evidence>